<keyword evidence="3" id="KW-1185">Reference proteome</keyword>
<evidence type="ECO:0000256" key="1">
    <source>
        <dbReference type="SAM" id="Phobius"/>
    </source>
</evidence>
<sequence length="64" mass="6766">MAEPQMTALDRVAFVATLVWVVCAGAAVPVVVAGVLYGKVVALLAGMVGGYLGYRIHRYAWADK</sequence>
<dbReference type="RefSeq" id="WP_123233285.1">
    <property type="nucleotide sequence ID" value="NZ_RJSG01000002.1"/>
</dbReference>
<keyword evidence="1" id="KW-0812">Transmembrane</keyword>
<evidence type="ECO:0000313" key="2">
    <source>
        <dbReference type="EMBL" id="RNL78783.1"/>
    </source>
</evidence>
<protein>
    <submittedName>
        <fullName evidence="2">Uncharacterized protein</fullName>
    </submittedName>
</protein>
<organism evidence="2 3">
    <name type="scientific">Nocardioides marmorisolisilvae</name>
    <dbReference type="NCBI Taxonomy" id="1542737"/>
    <lineage>
        <taxon>Bacteria</taxon>
        <taxon>Bacillati</taxon>
        <taxon>Actinomycetota</taxon>
        <taxon>Actinomycetes</taxon>
        <taxon>Propionibacteriales</taxon>
        <taxon>Nocardioidaceae</taxon>
        <taxon>Nocardioides</taxon>
    </lineage>
</organism>
<dbReference type="AlphaFoldDB" id="A0A3N0DTR0"/>
<keyword evidence="1" id="KW-1133">Transmembrane helix</keyword>
<comment type="caution">
    <text evidence="2">The sequence shown here is derived from an EMBL/GenBank/DDBJ whole genome shotgun (WGS) entry which is preliminary data.</text>
</comment>
<proteinExistence type="predicted"/>
<gene>
    <name evidence="2" type="ORF">EFL95_06845</name>
</gene>
<reference evidence="2 3" key="1">
    <citation type="submission" date="2018-11" db="EMBL/GenBank/DDBJ databases">
        <authorList>
            <person name="Li F."/>
        </authorList>
    </citation>
    <scope>NUCLEOTIDE SEQUENCE [LARGE SCALE GENOMIC DNA]</scope>
    <source>
        <strain evidence="2 3">KIS18-7</strain>
    </source>
</reference>
<dbReference type="EMBL" id="RJSG01000002">
    <property type="protein sequence ID" value="RNL78783.1"/>
    <property type="molecule type" value="Genomic_DNA"/>
</dbReference>
<feature type="transmembrane region" description="Helical" evidence="1">
    <location>
        <begin position="36"/>
        <end position="54"/>
    </location>
</feature>
<accession>A0A3N0DTR0</accession>
<keyword evidence="1" id="KW-0472">Membrane</keyword>
<evidence type="ECO:0000313" key="3">
    <source>
        <dbReference type="Proteomes" id="UP000277094"/>
    </source>
</evidence>
<dbReference type="Proteomes" id="UP000277094">
    <property type="component" value="Unassembled WGS sequence"/>
</dbReference>
<feature type="transmembrane region" description="Helical" evidence="1">
    <location>
        <begin position="12"/>
        <end position="30"/>
    </location>
</feature>
<name>A0A3N0DTR0_9ACTN</name>